<name>A0ABU2ZHZ5_9SPHN</name>
<organism evidence="2 3">
    <name type="scientific">Croceicoccus esteveae</name>
    <dbReference type="NCBI Taxonomy" id="3075597"/>
    <lineage>
        <taxon>Bacteria</taxon>
        <taxon>Pseudomonadati</taxon>
        <taxon>Pseudomonadota</taxon>
        <taxon>Alphaproteobacteria</taxon>
        <taxon>Sphingomonadales</taxon>
        <taxon>Erythrobacteraceae</taxon>
        <taxon>Croceicoccus</taxon>
    </lineage>
</organism>
<evidence type="ECO:0000313" key="2">
    <source>
        <dbReference type="EMBL" id="MDT0576233.1"/>
    </source>
</evidence>
<dbReference type="RefSeq" id="WP_311340799.1">
    <property type="nucleotide sequence ID" value="NZ_JAVRHS010000005.1"/>
</dbReference>
<dbReference type="PANTHER" id="PTHR30007:SF1">
    <property type="entry name" value="BLR1914 PROTEIN"/>
    <property type="match status" value="1"/>
</dbReference>
<dbReference type="Proteomes" id="UP001259803">
    <property type="component" value="Unassembled WGS sequence"/>
</dbReference>
<sequence>MLAIDAAPPSKFLTADKGCDSNALRSWLTKRGTAPVIPQRPTRTIRTGQDRQIYRQRNVAERMFCRFKNWRRVADRFDCNIKTFMATIVIAASVT</sequence>
<dbReference type="InterPro" id="IPR002559">
    <property type="entry name" value="Transposase_11"/>
</dbReference>
<reference evidence="2 3" key="1">
    <citation type="submission" date="2023-09" db="EMBL/GenBank/DDBJ databases">
        <authorList>
            <person name="Rey-Velasco X."/>
        </authorList>
    </citation>
    <scope>NUCLEOTIDE SEQUENCE [LARGE SCALE GENOMIC DNA]</scope>
    <source>
        <strain evidence="2 3">F390</strain>
    </source>
</reference>
<feature type="domain" description="Transposase IS4-like" evidence="1">
    <location>
        <begin position="9"/>
        <end position="89"/>
    </location>
</feature>
<gene>
    <name evidence="2" type="ORF">RM533_08540</name>
</gene>
<dbReference type="EMBL" id="JAVRHS010000005">
    <property type="protein sequence ID" value="MDT0576233.1"/>
    <property type="molecule type" value="Genomic_DNA"/>
</dbReference>
<keyword evidence="3" id="KW-1185">Reference proteome</keyword>
<dbReference type="Pfam" id="PF01609">
    <property type="entry name" value="DDE_Tnp_1"/>
    <property type="match status" value="1"/>
</dbReference>
<protein>
    <submittedName>
        <fullName evidence="2">Transposase</fullName>
    </submittedName>
</protein>
<evidence type="ECO:0000259" key="1">
    <source>
        <dbReference type="Pfam" id="PF01609"/>
    </source>
</evidence>
<proteinExistence type="predicted"/>
<evidence type="ECO:0000313" key="3">
    <source>
        <dbReference type="Proteomes" id="UP001259803"/>
    </source>
</evidence>
<comment type="caution">
    <text evidence="2">The sequence shown here is derived from an EMBL/GenBank/DDBJ whole genome shotgun (WGS) entry which is preliminary data.</text>
</comment>
<dbReference type="PANTHER" id="PTHR30007">
    <property type="entry name" value="PHP DOMAIN PROTEIN"/>
    <property type="match status" value="1"/>
</dbReference>
<accession>A0ABU2ZHZ5</accession>